<dbReference type="GO" id="GO:0031417">
    <property type="term" value="C:NatC complex"/>
    <property type="evidence" value="ECO:0007669"/>
    <property type="project" value="InterPro"/>
</dbReference>
<organism evidence="6 7">
    <name type="scientific">Gomphillus americanus</name>
    <dbReference type="NCBI Taxonomy" id="1940652"/>
    <lineage>
        <taxon>Eukaryota</taxon>
        <taxon>Fungi</taxon>
        <taxon>Dikarya</taxon>
        <taxon>Ascomycota</taxon>
        <taxon>Pezizomycotina</taxon>
        <taxon>Lecanoromycetes</taxon>
        <taxon>OSLEUM clade</taxon>
        <taxon>Ostropomycetidae</taxon>
        <taxon>Ostropales</taxon>
        <taxon>Graphidaceae</taxon>
        <taxon>Gomphilloideae</taxon>
        <taxon>Gomphillus</taxon>
    </lineage>
</organism>
<evidence type="ECO:0000256" key="1">
    <source>
        <dbReference type="ARBA" id="ARBA00004496"/>
    </source>
</evidence>
<protein>
    <submittedName>
        <fullName evidence="6">Uncharacterized protein</fullName>
    </submittedName>
</protein>
<proteinExistence type="inferred from homology"/>
<gene>
    <name evidence="6" type="ORF">GOMPHAMPRED_000162</name>
</gene>
<comment type="similarity">
    <text evidence="2">Belongs to the MAK10 family.</text>
</comment>
<evidence type="ECO:0000259" key="5">
    <source>
        <dbReference type="Pfam" id="PF25789"/>
    </source>
</evidence>
<dbReference type="Pfam" id="PF04112">
    <property type="entry name" value="Mak10"/>
    <property type="match status" value="1"/>
</dbReference>
<evidence type="ECO:0000256" key="3">
    <source>
        <dbReference type="ARBA" id="ARBA00022490"/>
    </source>
</evidence>
<feature type="domain" description="NAA35-like N-terminal" evidence="4">
    <location>
        <begin position="65"/>
        <end position="225"/>
    </location>
</feature>
<comment type="subcellular location">
    <subcellularLocation>
        <location evidence="1">Cytoplasm</location>
    </subcellularLocation>
</comment>
<keyword evidence="3" id="KW-0963">Cytoplasm</keyword>
<evidence type="ECO:0000313" key="7">
    <source>
        <dbReference type="Proteomes" id="UP000664169"/>
    </source>
</evidence>
<accession>A0A8H3ED60</accession>
<dbReference type="PANTHER" id="PTHR21373:SF0">
    <property type="entry name" value="N-ALPHA-ACETYLTRANSFERASE 35, NATC AUXILIARY SUBUNIT"/>
    <property type="match status" value="1"/>
</dbReference>
<sequence>MSEDLDEAAVTNAISSFSIANQQQHGLSEQQPSGVQLSRHIVSRSSSSKDITSSFQQAAGWLQTGELVKDELFTLFDAVAALEIMDAKMDSGYLEPGEPLEDYYDVLQPLLPEELIGIMDSLLCLQVAWQIGYPLSQTVFASVFVENILWPEPRTLKEATFRSRGTVAPNLSLCQQILRVYCLLLIKSCDFIYRRISEETYYEEEDFFTQLYNRPLLTVFPSEQISLLAVKLLETLDTDTSIPQVQREAIISRLKVQYCFLDAVQDTLESILEAGKPLWEKLLDQLQPVQDSHKLGKSIPGTISSKLQRRIASSVPPRPVVELSFPSAIEFMKRLCKNGSLLGEITKCDDLSALVMFVSFFQAQHPQPTTYMRCQLQRLILHKFSYLEEPSLSVTGRHKIYEEVTRLVYPDTQLAIAAEADSIGPVDELTRDKQELTAAMHRFAVIVHKPLWIYVRTLTMNRSRTRRMLCHTAIEWDVVQLELEDLDADIRQYTSERPLQEQVEELWEYPLSSWAYDIKLRQLISIHQLSVELEIIHKEELSTTYWTLQWICSVRHGHLQRIALFVKARANKLNRPTRVELEAIQTTLLTLQYHTDHTIAIAALAEGLAVVSTIPRKRNPTKPLPKLYHTLTVLNLLSQPRRAPYSSDSLRHLLRTRPFQHILQPSLPASNQEKALKASFYEDLVKTARQIPHNPPRQNLPAHLKEGLALLDHVDSMIKTARKAWDQVARTDVSIARAEACETAWRADIKNIQKSTIAAGLVSSTVRKWIENGAGEGELDVQVEMGHDAGLYHVFWIVPKVKRKA</sequence>
<dbReference type="PANTHER" id="PTHR21373">
    <property type="entry name" value="GLUCOSE REPRESSIBLE PROTEIN MAK10"/>
    <property type="match status" value="1"/>
</dbReference>
<keyword evidence="7" id="KW-1185">Reference proteome</keyword>
<dbReference type="Pfam" id="PF25789">
    <property type="entry name" value="TPR_NAA35"/>
    <property type="match status" value="1"/>
</dbReference>
<evidence type="ECO:0000313" key="6">
    <source>
        <dbReference type="EMBL" id="CAF9903267.1"/>
    </source>
</evidence>
<name>A0A8H3ED60_9LECA</name>
<comment type="caution">
    <text evidence="6">The sequence shown here is derived from an EMBL/GenBank/DDBJ whole genome shotgun (WGS) entry which is preliminary data.</text>
</comment>
<evidence type="ECO:0000256" key="2">
    <source>
        <dbReference type="ARBA" id="ARBA00006289"/>
    </source>
</evidence>
<feature type="domain" description="NAA35-like TPR repeats" evidence="5">
    <location>
        <begin position="344"/>
        <end position="667"/>
    </location>
</feature>
<dbReference type="InterPro" id="IPR057983">
    <property type="entry name" value="NAA35-like_N"/>
</dbReference>
<evidence type="ECO:0000259" key="4">
    <source>
        <dbReference type="Pfam" id="PF04112"/>
    </source>
</evidence>
<dbReference type="AlphaFoldDB" id="A0A8H3ED60"/>
<reference evidence="6" key="1">
    <citation type="submission" date="2021-03" db="EMBL/GenBank/DDBJ databases">
        <authorList>
            <person name="Tagirdzhanova G."/>
        </authorList>
    </citation>
    <scope>NUCLEOTIDE SEQUENCE</scope>
</reference>
<dbReference type="InterPro" id="IPR007244">
    <property type="entry name" value="Naa35_N"/>
</dbReference>
<dbReference type="OrthoDB" id="269405at2759"/>
<dbReference type="Proteomes" id="UP000664169">
    <property type="component" value="Unassembled WGS sequence"/>
</dbReference>
<dbReference type="EMBL" id="CAJPDQ010000001">
    <property type="protein sequence ID" value="CAF9903267.1"/>
    <property type="molecule type" value="Genomic_DNA"/>
</dbReference>
<dbReference type="InterPro" id="IPR057982">
    <property type="entry name" value="TPR_NAA35"/>
</dbReference>